<dbReference type="EMBL" id="LRPN01000164">
    <property type="protein sequence ID" value="KWZ77800.1"/>
    <property type="molecule type" value="Genomic_DNA"/>
</dbReference>
<evidence type="ECO:0000313" key="1">
    <source>
        <dbReference type="EMBL" id="KWZ77800.1"/>
    </source>
</evidence>
<sequence length="77" mass="8998">MLTHSKGGLRSAFCFFRRNSHHFIMFISQVFLFHVLHLEQRQGIAANHIWPGFPQSLAKPPFIIPALCRFFIGQVFR</sequence>
<organism evidence="1 2">
    <name type="scientific">Heyndrickxia coagulans</name>
    <name type="common">Weizmannia coagulans</name>
    <dbReference type="NCBI Taxonomy" id="1398"/>
    <lineage>
        <taxon>Bacteria</taxon>
        <taxon>Bacillati</taxon>
        <taxon>Bacillota</taxon>
        <taxon>Bacilli</taxon>
        <taxon>Bacillales</taxon>
        <taxon>Bacillaceae</taxon>
        <taxon>Heyndrickxia</taxon>
    </lineage>
</organism>
<dbReference type="Proteomes" id="UP000070376">
    <property type="component" value="Unassembled WGS sequence"/>
</dbReference>
<protein>
    <submittedName>
        <fullName evidence="1">Uncharacterized protein</fullName>
    </submittedName>
</protein>
<comment type="caution">
    <text evidence="1">The sequence shown here is derived from an EMBL/GenBank/DDBJ whole genome shotgun (WGS) entry which is preliminary data.</text>
</comment>
<evidence type="ECO:0000313" key="2">
    <source>
        <dbReference type="Proteomes" id="UP000070376"/>
    </source>
</evidence>
<dbReference type="AlphaFoldDB" id="A0A133KE75"/>
<accession>A0A133KE75</accession>
<gene>
    <name evidence="1" type="ORF">HMPREF3213_03230</name>
</gene>
<reference evidence="2" key="1">
    <citation type="submission" date="2016-01" db="EMBL/GenBank/DDBJ databases">
        <authorList>
            <person name="Mitreva M."/>
            <person name="Pepin K.H."/>
            <person name="Mihindukulasuriya K.A."/>
            <person name="Fulton R."/>
            <person name="Fronick C."/>
            <person name="O'Laughlin M."/>
            <person name="Miner T."/>
            <person name="Herter B."/>
            <person name="Rosa B.A."/>
            <person name="Cordes M."/>
            <person name="Tomlinson C."/>
            <person name="Wollam A."/>
            <person name="Palsikar V.B."/>
            <person name="Mardis E.R."/>
            <person name="Wilson R.K."/>
        </authorList>
    </citation>
    <scope>NUCLEOTIDE SEQUENCE [LARGE SCALE GENOMIC DNA]</scope>
    <source>
        <strain evidence="2">GED7749B</strain>
    </source>
</reference>
<name>A0A133KE75_HEYCO</name>
<proteinExistence type="predicted"/>